<dbReference type="Pfam" id="PF14329">
    <property type="entry name" value="DUF4386"/>
    <property type="match status" value="1"/>
</dbReference>
<evidence type="ECO:0000256" key="1">
    <source>
        <dbReference type="SAM" id="Phobius"/>
    </source>
</evidence>
<gene>
    <name evidence="2" type="ORF">GRI34_03600</name>
</gene>
<keyword evidence="1" id="KW-1133">Transmembrane helix</keyword>
<feature type="transmembrane region" description="Helical" evidence="1">
    <location>
        <begin position="88"/>
        <end position="109"/>
    </location>
</feature>
<keyword evidence="1" id="KW-0472">Membrane</keyword>
<keyword evidence="1" id="KW-0812">Transmembrane</keyword>
<feature type="transmembrane region" description="Helical" evidence="1">
    <location>
        <begin position="200"/>
        <end position="221"/>
    </location>
</feature>
<feature type="transmembrane region" description="Helical" evidence="1">
    <location>
        <begin position="61"/>
        <end position="81"/>
    </location>
</feature>
<feature type="transmembrane region" description="Helical" evidence="1">
    <location>
        <begin position="12"/>
        <end position="35"/>
    </location>
</feature>
<sequence>MPDQDYGAIARWTGAALFTALAIGIANATVVSPGIDINLSANVSDVSTRMLEAEQSLRARGWLLTAIFFAELLVVLGLFHLTRDASRFGAGFATLAGVVASTLALWGAVNAFNAAEVASGNLPASTDPGGLAAIQAITNYSSFHLALVMSSISNAVFYRLFLTNRRLPAWIAGFGLFASVVVAIAIVARDFVPPLTSSLVTNAFMACNLIALVLTAAYLLIGSREVVAKPSVLT</sequence>
<comment type="caution">
    <text evidence="2">The sequence shown here is derived from an EMBL/GenBank/DDBJ whole genome shotgun (WGS) entry which is preliminary data.</text>
</comment>
<reference evidence="2 3" key="1">
    <citation type="submission" date="2019-12" db="EMBL/GenBank/DDBJ databases">
        <title>Genomic-based taxomic classification of the family Erythrobacteraceae.</title>
        <authorList>
            <person name="Xu L."/>
        </authorList>
    </citation>
    <scope>NUCLEOTIDE SEQUENCE [LARGE SCALE GENOMIC DNA]</scope>
    <source>
        <strain evidence="2 3">JCM 12189</strain>
    </source>
</reference>
<feature type="transmembrane region" description="Helical" evidence="1">
    <location>
        <begin position="169"/>
        <end position="188"/>
    </location>
</feature>
<accession>A0A6I4TKG3</accession>
<feature type="transmembrane region" description="Helical" evidence="1">
    <location>
        <begin position="143"/>
        <end position="162"/>
    </location>
</feature>
<protein>
    <submittedName>
        <fullName evidence="2">DUF4386 family protein</fullName>
    </submittedName>
</protein>
<keyword evidence="3" id="KW-1185">Reference proteome</keyword>
<evidence type="ECO:0000313" key="2">
    <source>
        <dbReference type="EMBL" id="MXO95501.1"/>
    </source>
</evidence>
<dbReference type="AlphaFoldDB" id="A0A6I4TKG3"/>
<dbReference type="InterPro" id="IPR025495">
    <property type="entry name" value="DUF4386"/>
</dbReference>
<dbReference type="OrthoDB" id="7605295at2"/>
<proteinExistence type="predicted"/>
<dbReference type="Proteomes" id="UP000432727">
    <property type="component" value="Unassembled WGS sequence"/>
</dbReference>
<name>A0A6I4TKG3_9SPHN</name>
<organism evidence="2 3">
    <name type="scientific">Qipengyuania aquimaris</name>
    <dbReference type="NCBI Taxonomy" id="255984"/>
    <lineage>
        <taxon>Bacteria</taxon>
        <taxon>Pseudomonadati</taxon>
        <taxon>Pseudomonadota</taxon>
        <taxon>Alphaproteobacteria</taxon>
        <taxon>Sphingomonadales</taxon>
        <taxon>Erythrobacteraceae</taxon>
        <taxon>Qipengyuania</taxon>
    </lineage>
</organism>
<dbReference type="RefSeq" id="WP_160594767.1">
    <property type="nucleotide sequence ID" value="NZ_WTYI01000001.1"/>
</dbReference>
<dbReference type="EMBL" id="WTYI01000001">
    <property type="protein sequence ID" value="MXO95501.1"/>
    <property type="molecule type" value="Genomic_DNA"/>
</dbReference>
<evidence type="ECO:0000313" key="3">
    <source>
        <dbReference type="Proteomes" id="UP000432727"/>
    </source>
</evidence>